<protein>
    <submittedName>
        <fullName evidence="3">Membrane protein</fullName>
    </submittedName>
</protein>
<accession>A0A089YSN5</accession>
<dbReference type="InterPro" id="IPR018013">
    <property type="entry name" value="Channel_Tsx-like"/>
</dbReference>
<dbReference type="Pfam" id="PF03502">
    <property type="entry name" value="Channel_Tsx"/>
    <property type="match status" value="1"/>
</dbReference>
<sequence>MKNAWGASLCMLGLLGAGSAHAQGPLLWHGESVTYLYGKNYKVDPAIQQTITVEHASAWTWGDLFAFVDNSWYNGARSGNGNYSLYGEFSPRFSAGKLLGQDLSFGPVKDVLLATTYEFGDDDVDAYLIGPGFDLAIPGFDYFQLNFYYRKPDGNRVPSGAWQITPAWSYTLPLGNSNLLIDGFIDWVVNNKSGHGNNQSDYHANLHFNPQIKYDLGKSLGYEAKHLYVGVEYDYWSDKYGIKDDGSFTTDQDTASLLVKYQF</sequence>
<evidence type="ECO:0000256" key="2">
    <source>
        <dbReference type="SAM" id="SignalP"/>
    </source>
</evidence>
<dbReference type="HOGENOM" id="CLU_072571_0_0_6"/>
<comment type="similarity">
    <text evidence="1">Belongs to the nucleoside-specific channel-forming outer membrane porin (Tsx) (TC 1.B.10) family.</text>
</comment>
<dbReference type="InterPro" id="IPR036777">
    <property type="entry name" value="Channel_Tsx-like_sf"/>
</dbReference>
<gene>
    <name evidence="3" type="ORF">LT40_19350</name>
</gene>
<evidence type="ECO:0000313" key="3">
    <source>
        <dbReference type="EMBL" id="AIS19428.1"/>
    </source>
</evidence>
<feature type="signal peptide" evidence="2">
    <location>
        <begin position="1"/>
        <end position="22"/>
    </location>
</feature>
<evidence type="ECO:0000256" key="1">
    <source>
        <dbReference type="ARBA" id="ARBA00008728"/>
    </source>
</evidence>
<dbReference type="EMBL" id="CP009533">
    <property type="protein sequence ID" value="AIS19428.1"/>
    <property type="molecule type" value="Genomic_DNA"/>
</dbReference>
<dbReference type="STRING" id="216142.LT40_19350"/>
<dbReference type="RefSeq" id="WP_043192712.1">
    <property type="nucleotide sequence ID" value="NZ_CP009533.1"/>
</dbReference>
<dbReference type="SUPFAM" id="SSF111364">
    <property type="entry name" value="Tsx-like channel"/>
    <property type="match status" value="1"/>
</dbReference>
<reference evidence="3 4" key="1">
    <citation type="journal article" date="2015" name="J. Biotechnol.">
        <title>Complete genome sequence of Pseudomonas rhizosphaerae IH5T (=DSM 16299T), a phosphate-solubilizing rhizobacterium for bacterial biofertilizer.</title>
        <authorList>
            <person name="Kwak Y."/>
            <person name="Jung B.K."/>
            <person name="Shin J.H."/>
        </authorList>
    </citation>
    <scope>NUCLEOTIDE SEQUENCE [LARGE SCALE GENOMIC DNA]</scope>
    <source>
        <strain evidence="3">DSM 16299</strain>
    </source>
</reference>
<dbReference type="eggNOG" id="COG3248">
    <property type="taxonomic scope" value="Bacteria"/>
</dbReference>
<evidence type="ECO:0000313" key="4">
    <source>
        <dbReference type="Proteomes" id="UP000029499"/>
    </source>
</evidence>
<dbReference type="Gene3D" id="2.40.230.20">
    <property type="entry name" value="Nucleoside-specific channel-forming protein, Tsx-like"/>
    <property type="match status" value="1"/>
</dbReference>
<keyword evidence="2" id="KW-0732">Signal</keyword>
<organism evidence="3 4">
    <name type="scientific">Pseudomonas rhizosphaerae</name>
    <dbReference type="NCBI Taxonomy" id="216142"/>
    <lineage>
        <taxon>Bacteria</taxon>
        <taxon>Pseudomonadati</taxon>
        <taxon>Pseudomonadota</taxon>
        <taxon>Gammaproteobacteria</taxon>
        <taxon>Pseudomonadales</taxon>
        <taxon>Pseudomonadaceae</taxon>
        <taxon>Pseudomonas</taxon>
    </lineage>
</organism>
<dbReference type="GO" id="GO:0009279">
    <property type="term" value="C:cell outer membrane"/>
    <property type="evidence" value="ECO:0007669"/>
    <property type="project" value="InterPro"/>
</dbReference>
<keyword evidence="4" id="KW-1185">Reference proteome</keyword>
<proteinExistence type="inferred from homology"/>
<feature type="chain" id="PRO_5001852395" evidence="2">
    <location>
        <begin position="23"/>
        <end position="263"/>
    </location>
</feature>
<dbReference type="KEGG" id="prh:LT40_19350"/>
<name>A0A089YSN5_9PSED</name>
<dbReference type="Proteomes" id="UP000029499">
    <property type="component" value="Chromosome"/>
</dbReference>
<dbReference type="AlphaFoldDB" id="A0A089YSN5"/>